<gene>
    <name evidence="7" type="ORF">DLAC_03250</name>
</gene>
<dbReference type="OMA" id="IASTIVH"/>
<evidence type="ECO:0000313" key="8">
    <source>
        <dbReference type="Proteomes" id="UP000076078"/>
    </source>
</evidence>
<protein>
    <submittedName>
        <fullName evidence="7">Threonine ammonia-lyase</fullName>
    </submittedName>
</protein>
<organism evidence="7 8">
    <name type="scientific">Tieghemostelium lacteum</name>
    <name type="common">Slime mold</name>
    <name type="synonym">Dictyostelium lacteum</name>
    <dbReference type="NCBI Taxonomy" id="361077"/>
    <lineage>
        <taxon>Eukaryota</taxon>
        <taxon>Amoebozoa</taxon>
        <taxon>Evosea</taxon>
        <taxon>Eumycetozoa</taxon>
        <taxon>Dictyostelia</taxon>
        <taxon>Dictyosteliales</taxon>
        <taxon>Raperosteliaceae</taxon>
        <taxon>Tieghemostelium</taxon>
    </lineage>
</organism>
<evidence type="ECO:0000256" key="1">
    <source>
        <dbReference type="ARBA" id="ARBA00001933"/>
    </source>
</evidence>
<dbReference type="CDD" id="cd01562">
    <property type="entry name" value="Thr-dehyd"/>
    <property type="match status" value="1"/>
</dbReference>
<dbReference type="AlphaFoldDB" id="A0A152A1G8"/>
<dbReference type="Pfam" id="PF00291">
    <property type="entry name" value="PALP"/>
    <property type="match status" value="1"/>
</dbReference>
<name>A0A152A1G8_TIELA</name>
<keyword evidence="4 7" id="KW-0456">Lyase</keyword>
<dbReference type="EMBL" id="LODT01000016">
    <property type="protein sequence ID" value="KYR00103.1"/>
    <property type="molecule type" value="Genomic_DNA"/>
</dbReference>
<dbReference type="PANTHER" id="PTHR48078">
    <property type="entry name" value="THREONINE DEHYDRATASE, MITOCHONDRIAL-RELATED"/>
    <property type="match status" value="1"/>
</dbReference>
<dbReference type="InterPro" id="IPR050147">
    <property type="entry name" value="Ser/Thr_Dehydratase"/>
</dbReference>
<dbReference type="InterPro" id="IPR001926">
    <property type="entry name" value="TrpB-like_PALP"/>
</dbReference>
<dbReference type="FunFam" id="3.40.50.1100:FF:000005">
    <property type="entry name" value="Threonine dehydratase catabolic"/>
    <property type="match status" value="1"/>
</dbReference>
<keyword evidence="3" id="KW-0663">Pyridoxal phosphate</keyword>
<dbReference type="PANTHER" id="PTHR48078:SF19">
    <property type="entry name" value="ACT DOMAIN-CONTAINING PROTEIN"/>
    <property type="match status" value="1"/>
</dbReference>
<reference evidence="7 8" key="1">
    <citation type="submission" date="2015-12" db="EMBL/GenBank/DDBJ databases">
        <title>Dictyostelia acquired genes for synthesis and detection of signals that induce cell-type specialization by lateral gene transfer from prokaryotes.</title>
        <authorList>
            <person name="Gloeckner G."/>
            <person name="Schaap P."/>
        </authorList>
    </citation>
    <scope>NUCLEOTIDE SEQUENCE [LARGE SCALE GENOMIC DNA]</scope>
    <source>
        <strain evidence="7 8">TK</strain>
    </source>
</reference>
<dbReference type="OrthoDB" id="4418812at2759"/>
<feature type="compositionally biased region" description="Basic and acidic residues" evidence="5">
    <location>
        <begin position="26"/>
        <end position="45"/>
    </location>
</feature>
<feature type="region of interest" description="Disordered" evidence="5">
    <location>
        <begin position="1"/>
        <end position="68"/>
    </location>
</feature>
<dbReference type="GO" id="GO:0003941">
    <property type="term" value="F:L-serine ammonia-lyase activity"/>
    <property type="evidence" value="ECO:0007669"/>
    <property type="project" value="TreeGrafter"/>
</dbReference>
<evidence type="ECO:0000256" key="5">
    <source>
        <dbReference type="SAM" id="MobiDB-lite"/>
    </source>
</evidence>
<dbReference type="FunFam" id="3.40.50.1100:FF:000007">
    <property type="entry name" value="L-threonine dehydratase catabolic TdcB"/>
    <property type="match status" value="1"/>
</dbReference>
<accession>A0A152A1G8</accession>
<dbReference type="Gene3D" id="3.40.50.1100">
    <property type="match status" value="3"/>
</dbReference>
<sequence>MSELQKHSRNSSKDTTTTTNTDIDEVDTKKIKLEKPHNTNGDKSHSSNNNNNNDNNSNNSGSNNPLKHIEGFKEIGDGIIRQKQGDDIDFLATVERLSQYTKQYLKTTPQYEYELLSQLFKCDLQLKLENLQLFGDIFVRNCMSILLGNYFNQVQRLHNKKFAEIGGFVMVYNPKESDLQSNVTGAILTALHLKFKCIIYVSPGELSLSQITRLYMCHARGAKLIFHKGDIESCVGRANQHANDMSMVFLDLRFIQQFAVLGAATLAHEMYVYSKDRETVIIPLRIYQVGWTYVSGISMYYKLVQPKIRVIVVQMTEDLVGKDTEGNEFSRQSLFPDRLELGWLALIHDQSDLTNVFDSFDSRNQGKFNKDDLENVLWNIGGDKSRNIAVMPPKSSLSQTEFVHEFINQHTFCIGQCDRRFSYFSKQFSLENLLKHEVVDTLVTVTEDQSALAFIKCMEYTHTLTNGKGAIALGGLLSGKILMKPDEKVVVMISGGFVDVIDFQTILQYGLDLTGQSFEIELDLPDNTTALSKVLSVIGDNKVSVVEVLMDRSCETLKVYHVRVTIQCHSRNFEQQTHVCEIIKGLGFKFNLTKSLVNNKDDLLKSTVLSPPYLKVGALTNSSNNLQFQPISTTTASPVKNPSTPHYVHKARKITDITVESIRAAQKRIKHIMSPTPIYHSTTYSKLCDCKVSLMLENIQKTGSFKIRGSSNMVLKSIEQSEIRPQGLVAASAGNHAQGVALISAKVGLPCTIVCPEYAPDTKLTATKQYGAEVIKHGNSLEDAVKRAEQICAERDWTLVRPYNDVDVIEGQGTMGCDIYDKIPDVDTVLVNVGGGGMIAGIALFLKRINPNIRIIGVQSANVSTLADFKQTHQLRYIEPAVLSLADGTNVKMPGGVHTQVLSDLVDEYVTVSENEIASTIVHLLYNSRTVSEGAGCLGLAALLHHKIKVRKDEKVVVIICGGNIDMSTLRQVYEYGLRSLGRSFTIHLTTWDYPGNLAKIISLASRAELKVSEIRHIRGGGDINWNEVTISLSFYSNSFHHQNFFLSLLVEEGLFPTIVGRNYIKDNEIVYQVYDKSIVKKTKELKETFTERQKQFIEQYGKQANTSTLL</sequence>
<comment type="similarity">
    <text evidence="2">Belongs to the serine/threonine dehydratase family.</text>
</comment>
<evidence type="ECO:0000259" key="6">
    <source>
        <dbReference type="Pfam" id="PF00291"/>
    </source>
</evidence>
<dbReference type="InterPro" id="IPR036052">
    <property type="entry name" value="TrpB-like_PALP_sf"/>
</dbReference>
<feature type="domain" description="Tryptophan synthase beta chain-like PALP" evidence="6">
    <location>
        <begin position="673"/>
        <end position="962"/>
    </location>
</feature>
<dbReference type="FunCoup" id="A0A152A1G8">
    <property type="interactions" value="120"/>
</dbReference>
<keyword evidence="8" id="KW-1185">Reference proteome</keyword>
<dbReference type="SUPFAM" id="SSF53686">
    <property type="entry name" value="Tryptophan synthase beta subunit-like PLP-dependent enzymes"/>
    <property type="match status" value="2"/>
</dbReference>
<feature type="compositionally biased region" description="Low complexity" evidence="5">
    <location>
        <begin position="46"/>
        <end position="64"/>
    </location>
</feature>
<proteinExistence type="inferred from homology"/>
<evidence type="ECO:0000256" key="2">
    <source>
        <dbReference type="ARBA" id="ARBA00010869"/>
    </source>
</evidence>
<comment type="caution">
    <text evidence="7">The sequence shown here is derived from an EMBL/GenBank/DDBJ whole genome shotgun (WGS) entry which is preliminary data.</text>
</comment>
<dbReference type="Proteomes" id="UP000076078">
    <property type="component" value="Unassembled WGS sequence"/>
</dbReference>
<comment type="cofactor">
    <cofactor evidence="1">
        <name>pyridoxal 5'-phosphate</name>
        <dbReference type="ChEBI" id="CHEBI:597326"/>
    </cofactor>
</comment>
<dbReference type="InParanoid" id="A0A152A1G8"/>
<dbReference type="STRING" id="361077.A0A152A1G8"/>
<evidence type="ECO:0000256" key="4">
    <source>
        <dbReference type="ARBA" id="ARBA00023239"/>
    </source>
</evidence>
<dbReference type="GO" id="GO:0009097">
    <property type="term" value="P:isoleucine biosynthetic process"/>
    <property type="evidence" value="ECO:0007669"/>
    <property type="project" value="TreeGrafter"/>
</dbReference>
<evidence type="ECO:0000313" key="7">
    <source>
        <dbReference type="EMBL" id="KYR00103.1"/>
    </source>
</evidence>
<dbReference type="GO" id="GO:0006565">
    <property type="term" value="P:L-serine catabolic process"/>
    <property type="evidence" value="ECO:0007669"/>
    <property type="project" value="TreeGrafter"/>
</dbReference>
<dbReference type="GO" id="GO:0006567">
    <property type="term" value="P:L-threonine catabolic process"/>
    <property type="evidence" value="ECO:0007669"/>
    <property type="project" value="TreeGrafter"/>
</dbReference>
<dbReference type="GO" id="GO:0004794">
    <property type="term" value="F:threonine deaminase activity"/>
    <property type="evidence" value="ECO:0007669"/>
    <property type="project" value="TreeGrafter"/>
</dbReference>
<evidence type="ECO:0000256" key="3">
    <source>
        <dbReference type="ARBA" id="ARBA00022898"/>
    </source>
</evidence>